<gene>
    <name evidence="1" type="ORF">BMG00_01995</name>
</gene>
<proteinExistence type="predicted"/>
<evidence type="ECO:0000313" key="2">
    <source>
        <dbReference type="Proteomes" id="UP000242224"/>
    </source>
</evidence>
<evidence type="ECO:0000313" key="1">
    <source>
        <dbReference type="EMBL" id="OOY12639.1"/>
    </source>
</evidence>
<accession>A0ABX3MM60</accession>
<name>A0ABX3MM60_9RHOB</name>
<comment type="caution">
    <text evidence="1">The sequence shown here is derived from an EMBL/GenBank/DDBJ whole genome shotgun (WGS) entry which is preliminary data.</text>
</comment>
<dbReference type="EMBL" id="MPZS01000001">
    <property type="protein sequence ID" value="OOY12639.1"/>
    <property type="molecule type" value="Genomic_DNA"/>
</dbReference>
<dbReference type="RefSeq" id="WP_078573232.1">
    <property type="nucleotide sequence ID" value="NZ_MPZS01000001.1"/>
</dbReference>
<reference evidence="1 2" key="1">
    <citation type="submission" date="2016-11" db="EMBL/GenBank/DDBJ databases">
        <title>A multilocus sequence analysis scheme for characterization of bacteria in the genus Thioclava.</title>
        <authorList>
            <person name="Liu Y."/>
            <person name="Shao Z."/>
        </authorList>
    </citation>
    <scope>NUCLEOTIDE SEQUENCE [LARGE SCALE GENOMIC DNA]</scope>
    <source>
        <strain evidence="1 2">11.10-0-13</strain>
    </source>
</reference>
<dbReference type="Proteomes" id="UP000242224">
    <property type="component" value="Unassembled WGS sequence"/>
</dbReference>
<protein>
    <submittedName>
        <fullName evidence="1">Uncharacterized protein</fullName>
    </submittedName>
</protein>
<organism evidence="1 2">
    <name type="scientific">Thioclava marina</name>
    <dbReference type="NCBI Taxonomy" id="1915077"/>
    <lineage>
        <taxon>Bacteria</taxon>
        <taxon>Pseudomonadati</taxon>
        <taxon>Pseudomonadota</taxon>
        <taxon>Alphaproteobacteria</taxon>
        <taxon>Rhodobacterales</taxon>
        <taxon>Paracoccaceae</taxon>
        <taxon>Thioclava</taxon>
    </lineage>
</organism>
<keyword evidence="2" id="KW-1185">Reference proteome</keyword>
<sequence>MKLFSIIHGALTHTALVTAGLLYLHNPAAFEGRLADAGEVLQAVIKGDQEGTEALRTAAYSIGAKFEGARREIGAAATNMITAKP</sequence>